<keyword evidence="2" id="KW-1185">Reference proteome</keyword>
<evidence type="ECO:0000313" key="1">
    <source>
        <dbReference type="EMBL" id="KAH6821424.1"/>
    </source>
</evidence>
<dbReference type="EMBL" id="SDAM02002107">
    <property type="protein sequence ID" value="KAH6821424.1"/>
    <property type="molecule type" value="Genomic_DNA"/>
</dbReference>
<reference evidence="1 2" key="1">
    <citation type="journal article" date="2021" name="Nat. Commun.">
        <title>Incipient diploidization of the medicinal plant Perilla within 10,000 years.</title>
        <authorList>
            <person name="Zhang Y."/>
            <person name="Shen Q."/>
            <person name="Leng L."/>
            <person name="Zhang D."/>
            <person name="Chen S."/>
            <person name="Shi Y."/>
            <person name="Ning Z."/>
            <person name="Chen S."/>
        </authorList>
    </citation>
    <scope>NUCLEOTIDE SEQUENCE [LARGE SCALE GENOMIC DNA]</scope>
    <source>
        <strain evidence="2">cv. PC099</strain>
    </source>
</reference>
<comment type="caution">
    <text evidence="1">The sequence shown here is derived from an EMBL/GenBank/DDBJ whole genome shotgun (WGS) entry which is preliminary data.</text>
</comment>
<sequence>MVVDSSLLVRCRSSRGNIYVLQGVALICPKMGCSIAINITNELTLKSNVEIVVGSVYIVAGNANLLGGSMINVTERAGDLPQPATGTMLRVVVEATAEGGRAA</sequence>
<gene>
    <name evidence="1" type="ORF">C2S53_006255</name>
</gene>
<dbReference type="AlphaFoldDB" id="A0AAD4NZX3"/>
<dbReference type="Proteomes" id="UP001190926">
    <property type="component" value="Unassembled WGS sequence"/>
</dbReference>
<organism evidence="1 2">
    <name type="scientific">Perilla frutescens var. hirtella</name>
    <name type="common">Perilla citriodora</name>
    <name type="synonym">Perilla setoyensis</name>
    <dbReference type="NCBI Taxonomy" id="608512"/>
    <lineage>
        <taxon>Eukaryota</taxon>
        <taxon>Viridiplantae</taxon>
        <taxon>Streptophyta</taxon>
        <taxon>Embryophyta</taxon>
        <taxon>Tracheophyta</taxon>
        <taxon>Spermatophyta</taxon>
        <taxon>Magnoliopsida</taxon>
        <taxon>eudicotyledons</taxon>
        <taxon>Gunneridae</taxon>
        <taxon>Pentapetalae</taxon>
        <taxon>asterids</taxon>
        <taxon>lamiids</taxon>
        <taxon>Lamiales</taxon>
        <taxon>Lamiaceae</taxon>
        <taxon>Nepetoideae</taxon>
        <taxon>Elsholtzieae</taxon>
        <taxon>Perilla</taxon>
    </lineage>
</organism>
<proteinExistence type="predicted"/>
<protein>
    <submittedName>
        <fullName evidence="1">Uncharacterized protein</fullName>
    </submittedName>
</protein>
<name>A0AAD4NZX3_PERFH</name>
<accession>A0AAD4NZX3</accession>
<evidence type="ECO:0000313" key="2">
    <source>
        <dbReference type="Proteomes" id="UP001190926"/>
    </source>
</evidence>